<dbReference type="AlphaFoldDB" id="A0A151IN27"/>
<accession>A0A151IN27</accession>
<dbReference type="InterPro" id="IPR049012">
    <property type="entry name" value="Mutator_transp_dom"/>
</dbReference>
<evidence type="ECO:0000256" key="1">
    <source>
        <dbReference type="SAM" id="MobiDB-lite"/>
    </source>
</evidence>
<dbReference type="Proteomes" id="UP000078542">
    <property type="component" value="Unassembled WGS sequence"/>
</dbReference>
<evidence type="ECO:0000313" key="4">
    <source>
        <dbReference type="Proteomes" id="UP000078542"/>
    </source>
</evidence>
<feature type="compositionally biased region" description="Basic residues" evidence="1">
    <location>
        <begin position="20"/>
        <end position="30"/>
    </location>
</feature>
<reference evidence="3 4" key="1">
    <citation type="submission" date="2016-03" db="EMBL/GenBank/DDBJ databases">
        <title>Cyphomyrmex costatus WGS genome.</title>
        <authorList>
            <person name="Nygaard S."/>
            <person name="Hu H."/>
            <person name="Boomsma J."/>
            <person name="Zhang G."/>
        </authorList>
    </citation>
    <scope>NUCLEOTIDE SEQUENCE [LARGE SCALE GENOMIC DNA]</scope>
    <source>
        <strain evidence="3">MS0001</strain>
        <tissue evidence="3">Whole body</tissue>
    </source>
</reference>
<dbReference type="Pfam" id="PF20700">
    <property type="entry name" value="Mutator"/>
    <property type="match status" value="1"/>
</dbReference>
<organism evidence="3 4">
    <name type="scientific">Cyphomyrmex costatus</name>
    <dbReference type="NCBI Taxonomy" id="456900"/>
    <lineage>
        <taxon>Eukaryota</taxon>
        <taxon>Metazoa</taxon>
        <taxon>Ecdysozoa</taxon>
        <taxon>Arthropoda</taxon>
        <taxon>Hexapoda</taxon>
        <taxon>Insecta</taxon>
        <taxon>Pterygota</taxon>
        <taxon>Neoptera</taxon>
        <taxon>Endopterygota</taxon>
        <taxon>Hymenoptera</taxon>
        <taxon>Apocrita</taxon>
        <taxon>Aculeata</taxon>
        <taxon>Formicoidea</taxon>
        <taxon>Formicidae</taxon>
        <taxon>Myrmicinae</taxon>
        <taxon>Cyphomyrmex</taxon>
    </lineage>
</organism>
<feature type="domain" description="Mutator-like transposase" evidence="2">
    <location>
        <begin position="65"/>
        <end position="259"/>
    </location>
</feature>
<name>A0A151IN27_9HYME</name>
<protein>
    <recommendedName>
        <fullName evidence="2">Mutator-like transposase domain-containing protein</fullName>
    </recommendedName>
</protein>
<proteinExistence type="predicted"/>
<feature type="region of interest" description="Disordered" evidence="1">
    <location>
        <begin position="1"/>
        <end position="41"/>
    </location>
</feature>
<sequence>MSDKSKYQGYKGKQGDRSASKKPTKSRNRPQNRYESEATDPVGTSAKKLKLSENVRDIEVDTSFGYRLINFVCVFSAISSVVKCKVCNSDVTFTESSIRGLGFKIVVSCKKCPQTQIPNSPLIDNRAYDINRRIIVAIRLLGVGLHGIKKFCAFMELPRPIFHSFYDKVITIICEATQRVCAKSMRNAVKIEKEENARKGLSTELIVSGDGSWRKRGFSSLFGLVSLIGWNSGKVIDILIKSSYCKACEFWNKKAKATNTLDDYSHKSHLPELVFKAIKPIYEELSRDDLLNRCLGGFTQNNNESFNATVWAIAPKCISSGKTVLDIAGNLAVCTFNDGISSVMEVIRQLGMTVGTNCYNFCIEADEQRIDFSERSLTKAAKTARMASKSTRKEDEELNINLEGQLYGAGIAD</sequence>
<keyword evidence="4" id="KW-1185">Reference proteome</keyword>
<dbReference type="EMBL" id="KQ976975">
    <property type="protein sequence ID" value="KYN06620.1"/>
    <property type="molecule type" value="Genomic_DNA"/>
</dbReference>
<gene>
    <name evidence="3" type="ORF">ALC62_02423</name>
</gene>
<evidence type="ECO:0000313" key="3">
    <source>
        <dbReference type="EMBL" id="KYN06620.1"/>
    </source>
</evidence>
<evidence type="ECO:0000259" key="2">
    <source>
        <dbReference type="Pfam" id="PF20700"/>
    </source>
</evidence>